<keyword evidence="1" id="KW-0472">Membrane</keyword>
<evidence type="ECO:0000313" key="2">
    <source>
        <dbReference type="EMBL" id="VDM77746.1"/>
    </source>
</evidence>
<feature type="transmembrane region" description="Helical" evidence="1">
    <location>
        <begin position="179"/>
        <end position="204"/>
    </location>
</feature>
<dbReference type="PANTHER" id="PTHR31154:SF6">
    <property type="entry name" value="MEMBRANE TRANSPORTER PROTEIN"/>
    <property type="match status" value="1"/>
</dbReference>
<accession>A0A3P7J3U6</accession>
<feature type="transmembrane region" description="Helical" evidence="1">
    <location>
        <begin position="387"/>
        <end position="406"/>
    </location>
</feature>
<feature type="transmembrane region" description="Helical" evidence="1">
    <location>
        <begin position="252"/>
        <end position="284"/>
    </location>
</feature>
<dbReference type="AlphaFoldDB" id="A0A3P7J3U6"/>
<feature type="transmembrane region" description="Helical" evidence="1">
    <location>
        <begin position="216"/>
        <end position="232"/>
    </location>
</feature>
<name>A0A3P7J3U6_STRVU</name>
<feature type="transmembrane region" description="Helical" evidence="1">
    <location>
        <begin position="296"/>
        <end position="322"/>
    </location>
</feature>
<keyword evidence="1" id="KW-0812">Transmembrane</keyword>
<dbReference type="EMBL" id="UYYB01100023">
    <property type="protein sequence ID" value="VDM77746.1"/>
    <property type="molecule type" value="Genomic_DNA"/>
</dbReference>
<dbReference type="PANTHER" id="PTHR31154">
    <property type="entry name" value="MEMBRANE TRANSPORTER PROTEIN"/>
    <property type="match status" value="1"/>
</dbReference>
<feature type="transmembrane region" description="Helical" evidence="1">
    <location>
        <begin position="72"/>
        <end position="89"/>
    </location>
</feature>
<evidence type="ECO:0000256" key="1">
    <source>
        <dbReference type="SAM" id="Phobius"/>
    </source>
</evidence>
<evidence type="ECO:0008006" key="4">
    <source>
        <dbReference type="Google" id="ProtNLM"/>
    </source>
</evidence>
<feature type="transmembrane region" description="Helical" evidence="1">
    <location>
        <begin position="433"/>
        <end position="451"/>
    </location>
</feature>
<feature type="transmembrane region" description="Helical" evidence="1">
    <location>
        <begin position="143"/>
        <end position="159"/>
    </location>
</feature>
<feature type="transmembrane region" description="Helical" evidence="1">
    <location>
        <begin position="109"/>
        <end position="131"/>
    </location>
</feature>
<gene>
    <name evidence="2" type="ORF">SVUK_LOCUS12744</name>
</gene>
<keyword evidence="1" id="KW-1133">Transmembrane helix</keyword>
<reference evidence="2 3" key="1">
    <citation type="submission" date="2018-11" db="EMBL/GenBank/DDBJ databases">
        <authorList>
            <consortium name="Pathogen Informatics"/>
        </authorList>
    </citation>
    <scope>NUCLEOTIDE SEQUENCE [LARGE SCALE GENOMIC DNA]</scope>
</reference>
<keyword evidence="3" id="KW-1185">Reference proteome</keyword>
<sequence>MVHAKSHPSRCIKGNQGTAHAKLWRQIVNSSLPLKFYFDIGQHLEDEAAEELQNLPENPTWHDLIFIKYRKFVAMLIPFLIVQSIWWMNAIRWNFFRWYPDYWHMPVTMLLGSFVGGTLGAIPGFIIGVHFIDPLFNGPQKKMMFVAIWTAFAIALAILNSQKRATFREIPEFCFWKGFVLFVTGVVGGTLGAIPGFIIGVHFVNRSIFNGPQKKMMFVAIWTAFAIALAILNSQKRATFREIPEFCFWKGFVLFVTGFVGGVFDAFAGSGIDICIFSIITLLFRVTEKTATPTTVALKGIFDAFAGSGIDICIFSIITLLFRVTEKTATPTTVALKGINAVIAFYYRAAMMADISEMAWKYFALTIPVASAMGPLGSFLGSHLHRQAVASFVYILEAVALIGFLFTKPGWQLIAAGAVALIGFLFTKPGWQLIAAGGCIILGGFVFFSFISKSGQYLLNNIEEKDKQRQQTRNV</sequence>
<feature type="transmembrane region" description="Helical" evidence="1">
    <location>
        <begin position="359"/>
        <end position="381"/>
    </location>
</feature>
<dbReference type="OrthoDB" id="5979356at2759"/>
<proteinExistence type="predicted"/>
<evidence type="ECO:0000313" key="3">
    <source>
        <dbReference type="Proteomes" id="UP000270094"/>
    </source>
</evidence>
<dbReference type="Proteomes" id="UP000270094">
    <property type="component" value="Unassembled WGS sequence"/>
</dbReference>
<organism evidence="2 3">
    <name type="scientific">Strongylus vulgaris</name>
    <name type="common">Blood worm</name>
    <dbReference type="NCBI Taxonomy" id="40348"/>
    <lineage>
        <taxon>Eukaryota</taxon>
        <taxon>Metazoa</taxon>
        <taxon>Ecdysozoa</taxon>
        <taxon>Nematoda</taxon>
        <taxon>Chromadorea</taxon>
        <taxon>Rhabditida</taxon>
        <taxon>Rhabditina</taxon>
        <taxon>Rhabditomorpha</taxon>
        <taxon>Strongyloidea</taxon>
        <taxon>Strongylidae</taxon>
        <taxon>Strongylus</taxon>
    </lineage>
</organism>
<feature type="transmembrane region" description="Helical" evidence="1">
    <location>
        <begin position="328"/>
        <end position="347"/>
    </location>
</feature>
<protein>
    <recommendedName>
        <fullName evidence="4">Membrane transporter protein</fullName>
    </recommendedName>
</protein>